<comment type="similarity">
    <text evidence="2">Belongs to the peptidase S1 family. CLIP subfamily.</text>
</comment>
<feature type="non-terminal residue" evidence="4">
    <location>
        <position position="1"/>
    </location>
</feature>
<dbReference type="PANTHER" id="PTHR24256">
    <property type="entry name" value="TRYPTASE-RELATED"/>
    <property type="match status" value="1"/>
</dbReference>
<evidence type="ECO:0000256" key="2">
    <source>
        <dbReference type="ARBA" id="ARBA00024195"/>
    </source>
</evidence>
<feature type="domain" description="Peptidase S1" evidence="3">
    <location>
        <begin position="37"/>
        <end position="186"/>
    </location>
</feature>
<evidence type="ECO:0000313" key="4">
    <source>
        <dbReference type="EMBL" id="GMR50114.1"/>
    </source>
</evidence>
<gene>
    <name evidence="4" type="ORF">PMAYCL1PPCAC_20309</name>
</gene>
<dbReference type="InterPro" id="IPR051487">
    <property type="entry name" value="Ser/Thr_Proteases_Immune/Dev"/>
</dbReference>
<dbReference type="InterPro" id="IPR043504">
    <property type="entry name" value="Peptidase_S1_PA_chymotrypsin"/>
</dbReference>
<dbReference type="InterPro" id="IPR009003">
    <property type="entry name" value="Peptidase_S1_PA"/>
</dbReference>
<dbReference type="Pfam" id="PF00089">
    <property type="entry name" value="Trypsin"/>
    <property type="match status" value="1"/>
</dbReference>
<protein>
    <recommendedName>
        <fullName evidence="3">Peptidase S1 domain-containing protein</fullName>
    </recommendedName>
</protein>
<dbReference type="InterPro" id="IPR018114">
    <property type="entry name" value="TRYPSIN_HIS"/>
</dbReference>
<name>A0AAN5I3B0_9BILA</name>
<sequence length="208" mass="22889">DPLLTLRPISSTQNTELQNNCGRTGGANKLGVNKIDFGDLAKPGQIPWAAALESFGRTRLCSASLISSRHALTAAHCVMDRDKCGACSAGFRTRECDELPYAERATDPAKWTVAYGGHCNIRVGVRTIAWDDRFAEHCVFYDVAIVEFEKDIEFDYEFGSIVPVCLADSTFEVDDVIATFFGYGMVADDNNSEAHSLHSQLRYGVARH</sequence>
<reference evidence="5" key="1">
    <citation type="submission" date="2022-10" db="EMBL/GenBank/DDBJ databases">
        <title>Genome assembly of Pristionchus species.</title>
        <authorList>
            <person name="Yoshida K."/>
            <person name="Sommer R.J."/>
        </authorList>
    </citation>
    <scope>NUCLEOTIDE SEQUENCE [LARGE SCALE GENOMIC DNA]</scope>
    <source>
        <strain evidence="5">RS5460</strain>
    </source>
</reference>
<evidence type="ECO:0000259" key="3">
    <source>
        <dbReference type="Pfam" id="PF00089"/>
    </source>
</evidence>
<accession>A0AAN5I3B0</accession>
<keyword evidence="1" id="KW-1015">Disulfide bond</keyword>
<dbReference type="PROSITE" id="PS00134">
    <property type="entry name" value="TRYPSIN_HIS"/>
    <property type="match status" value="1"/>
</dbReference>
<dbReference type="Proteomes" id="UP001328107">
    <property type="component" value="Unassembled WGS sequence"/>
</dbReference>
<proteinExistence type="inferred from homology"/>
<evidence type="ECO:0000313" key="5">
    <source>
        <dbReference type="Proteomes" id="UP001328107"/>
    </source>
</evidence>
<dbReference type="AlphaFoldDB" id="A0AAN5I3B0"/>
<evidence type="ECO:0000256" key="1">
    <source>
        <dbReference type="ARBA" id="ARBA00023157"/>
    </source>
</evidence>
<organism evidence="4 5">
    <name type="scientific">Pristionchus mayeri</name>
    <dbReference type="NCBI Taxonomy" id="1317129"/>
    <lineage>
        <taxon>Eukaryota</taxon>
        <taxon>Metazoa</taxon>
        <taxon>Ecdysozoa</taxon>
        <taxon>Nematoda</taxon>
        <taxon>Chromadorea</taxon>
        <taxon>Rhabditida</taxon>
        <taxon>Rhabditina</taxon>
        <taxon>Diplogasteromorpha</taxon>
        <taxon>Diplogasteroidea</taxon>
        <taxon>Neodiplogasteridae</taxon>
        <taxon>Pristionchus</taxon>
    </lineage>
</organism>
<keyword evidence="5" id="KW-1185">Reference proteome</keyword>
<dbReference type="GO" id="GO:0004252">
    <property type="term" value="F:serine-type endopeptidase activity"/>
    <property type="evidence" value="ECO:0007669"/>
    <property type="project" value="InterPro"/>
</dbReference>
<dbReference type="Gene3D" id="2.40.10.10">
    <property type="entry name" value="Trypsin-like serine proteases"/>
    <property type="match status" value="1"/>
</dbReference>
<dbReference type="GO" id="GO:0006508">
    <property type="term" value="P:proteolysis"/>
    <property type="evidence" value="ECO:0007669"/>
    <property type="project" value="InterPro"/>
</dbReference>
<feature type="non-terminal residue" evidence="4">
    <location>
        <position position="208"/>
    </location>
</feature>
<comment type="caution">
    <text evidence="4">The sequence shown here is derived from an EMBL/GenBank/DDBJ whole genome shotgun (WGS) entry which is preliminary data.</text>
</comment>
<dbReference type="InterPro" id="IPR001254">
    <property type="entry name" value="Trypsin_dom"/>
</dbReference>
<dbReference type="SUPFAM" id="SSF50494">
    <property type="entry name" value="Trypsin-like serine proteases"/>
    <property type="match status" value="1"/>
</dbReference>
<dbReference type="EMBL" id="BTRK01000004">
    <property type="protein sequence ID" value="GMR50114.1"/>
    <property type="molecule type" value="Genomic_DNA"/>
</dbReference>